<dbReference type="AlphaFoldDB" id="A0A9P0LLT2"/>
<dbReference type="EMBL" id="CAKOFQ010007335">
    <property type="protein sequence ID" value="CAH1998581.1"/>
    <property type="molecule type" value="Genomic_DNA"/>
</dbReference>
<comment type="caution">
    <text evidence="1">The sequence shown here is derived from an EMBL/GenBank/DDBJ whole genome shotgun (WGS) entry which is preliminary data.</text>
</comment>
<dbReference type="Proteomes" id="UP001152888">
    <property type="component" value="Unassembled WGS sequence"/>
</dbReference>
<accession>A0A9P0LLT2</accession>
<evidence type="ECO:0000313" key="2">
    <source>
        <dbReference type="Proteomes" id="UP001152888"/>
    </source>
</evidence>
<reference evidence="1" key="1">
    <citation type="submission" date="2022-03" db="EMBL/GenBank/DDBJ databases">
        <authorList>
            <person name="Sayadi A."/>
        </authorList>
    </citation>
    <scope>NUCLEOTIDE SEQUENCE</scope>
</reference>
<protein>
    <submittedName>
        <fullName evidence="1">Uncharacterized protein</fullName>
    </submittedName>
</protein>
<organism evidence="1 2">
    <name type="scientific">Acanthoscelides obtectus</name>
    <name type="common">Bean weevil</name>
    <name type="synonym">Bruchus obtectus</name>
    <dbReference type="NCBI Taxonomy" id="200917"/>
    <lineage>
        <taxon>Eukaryota</taxon>
        <taxon>Metazoa</taxon>
        <taxon>Ecdysozoa</taxon>
        <taxon>Arthropoda</taxon>
        <taxon>Hexapoda</taxon>
        <taxon>Insecta</taxon>
        <taxon>Pterygota</taxon>
        <taxon>Neoptera</taxon>
        <taxon>Endopterygota</taxon>
        <taxon>Coleoptera</taxon>
        <taxon>Polyphaga</taxon>
        <taxon>Cucujiformia</taxon>
        <taxon>Chrysomeloidea</taxon>
        <taxon>Chrysomelidae</taxon>
        <taxon>Bruchinae</taxon>
        <taxon>Bruchini</taxon>
        <taxon>Acanthoscelides</taxon>
    </lineage>
</organism>
<keyword evidence="2" id="KW-1185">Reference proteome</keyword>
<proteinExistence type="predicted"/>
<gene>
    <name evidence="1" type="ORF">ACAOBT_LOCUS24470</name>
</gene>
<sequence length="127" mass="13744">MNEFKYPPASIYNVDETDHDFITVSGTEELDNESPTNSNLSGITVKTTNNSIQSGGDAGVLIPNPIAGASATPAFITPINISPIPRIRNIKCNRRRKATKATVLTSSPYKLELEESLMKGKKKIHGS</sequence>
<name>A0A9P0LLT2_ACAOB</name>
<evidence type="ECO:0000313" key="1">
    <source>
        <dbReference type="EMBL" id="CAH1998581.1"/>
    </source>
</evidence>